<comment type="caution">
    <text evidence="2">The sequence shown here is derived from an EMBL/GenBank/DDBJ whole genome shotgun (WGS) entry which is preliminary data.</text>
</comment>
<dbReference type="OrthoDB" id="7866198at2"/>
<feature type="region of interest" description="Disordered" evidence="1">
    <location>
        <begin position="144"/>
        <end position="164"/>
    </location>
</feature>
<dbReference type="AlphaFoldDB" id="A0A085TY94"/>
<evidence type="ECO:0000313" key="2">
    <source>
        <dbReference type="EMBL" id="KFE35691.1"/>
    </source>
</evidence>
<evidence type="ECO:0008006" key="4">
    <source>
        <dbReference type="Google" id="ProtNLM"/>
    </source>
</evidence>
<name>A0A085TY94_9RHOB</name>
<evidence type="ECO:0000313" key="3">
    <source>
        <dbReference type="Proteomes" id="UP000028607"/>
    </source>
</evidence>
<gene>
    <name evidence="2" type="ORF">DW2_07003</name>
</gene>
<proteinExistence type="predicted"/>
<sequence length="164" mass="18273">MADATTSRFRKRMQARRETSASGPVLTEEDDANLAAFEANIDATLDLLHDEIAAVEAGHLDRVTELYDRKADLLKRIELKIPVVEPFLAAAVDAAPALREKLRRLKGAVQENSVLLSRMSEATRDIVREIEKIRNRHSLDGLYGKSGKPVTGQDGQQLRIDKEL</sequence>
<accession>A0A085TY94</accession>
<dbReference type="eggNOG" id="ENOG50336N1">
    <property type="taxonomic scope" value="Bacteria"/>
</dbReference>
<reference evidence="3" key="1">
    <citation type="submission" date="2013-04" db="EMBL/GenBank/DDBJ databases">
        <title>Thioclava sp. 13D2W-2 Genome Sequencing.</title>
        <authorList>
            <person name="Lai Q."/>
            <person name="Li G."/>
            <person name="Shao Z."/>
        </authorList>
    </citation>
    <scope>NUCLEOTIDE SEQUENCE [LARGE SCALE GENOMIC DNA]</scope>
    <source>
        <strain evidence="3">13D2W-2</strain>
    </source>
</reference>
<dbReference type="EMBL" id="AQRC01000004">
    <property type="protein sequence ID" value="KFE35691.1"/>
    <property type="molecule type" value="Genomic_DNA"/>
</dbReference>
<protein>
    <recommendedName>
        <fullName evidence="4">Flagellar biosynthesis protein FlgN</fullName>
    </recommendedName>
</protein>
<keyword evidence="3" id="KW-1185">Reference proteome</keyword>
<dbReference type="STRING" id="1317124.DW2_07003"/>
<dbReference type="PATRIC" id="fig|1317124.6.peg.1419"/>
<feature type="region of interest" description="Disordered" evidence="1">
    <location>
        <begin position="1"/>
        <end position="26"/>
    </location>
</feature>
<dbReference type="RefSeq" id="WP_051855574.1">
    <property type="nucleotide sequence ID" value="NZ_AQRC01000004.1"/>
</dbReference>
<organism evidence="2 3">
    <name type="scientific">Thioclava atlantica</name>
    <dbReference type="NCBI Taxonomy" id="1317124"/>
    <lineage>
        <taxon>Bacteria</taxon>
        <taxon>Pseudomonadati</taxon>
        <taxon>Pseudomonadota</taxon>
        <taxon>Alphaproteobacteria</taxon>
        <taxon>Rhodobacterales</taxon>
        <taxon>Paracoccaceae</taxon>
        <taxon>Thioclava</taxon>
    </lineage>
</organism>
<evidence type="ECO:0000256" key="1">
    <source>
        <dbReference type="SAM" id="MobiDB-lite"/>
    </source>
</evidence>
<reference evidence="2 3" key="2">
    <citation type="journal article" date="2015" name="Antonie Van Leeuwenhoek">
        <title>Thioclava indica sp. nov., isolated from surface seawater of the Indian Ocean.</title>
        <authorList>
            <person name="Liu Y."/>
            <person name="Lai Q."/>
            <person name="Du J."/>
            <person name="Xu H."/>
            <person name="Jiang L."/>
            <person name="Shao Z."/>
        </authorList>
    </citation>
    <scope>NUCLEOTIDE SEQUENCE [LARGE SCALE GENOMIC DNA]</scope>
    <source>
        <strain evidence="2 3">13D2W-2</strain>
    </source>
</reference>
<dbReference type="Proteomes" id="UP000028607">
    <property type="component" value="Unassembled WGS sequence"/>
</dbReference>